<gene>
    <name evidence="1" type="ORF">CC86DRAFT_389553</name>
</gene>
<dbReference type="EMBL" id="MU006216">
    <property type="protein sequence ID" value="KAF2833242.1"/>
    <property type="molecule type" value="Genomic_DNA"/>
</dbReference>
<proteinExistence type="predicted"/>
<accession>A0A6A7AIW1</accession>
<keyword evidence="2" id="KW-1185">Reference proteome</keyword>
<evidence type="ECO:0000313" key="1">
    <source>
        <dbReference type="EMBL" id="KAF2833242.1"/>
    </source>
</evidence>
<dbReference type="AlphaFoldDB" id="A0A6A7AIW1"/>
<dbReference type="Proteomes" id="UP000799424">
    <property type="component" value="Unassembled WGS sequence"/>
</dbReference>
<sequence>MSFGFAVGDFVAVGTLICEIIDSLQSVGGARSEYQELIRELTSLPSSSTVVESIKFAALSCRVPFEDFLAKAKKYEKSLGPWSRTNVVQAATDKLKWTFGRKDDIRRLQTYLDMHVGTINILLAKHGLERMTLNDSNAETRTSQIRAQLEDTQSVLEGIKKDLPAQALVIRSMHSMLGGLYKLHFCHTINRVCVSTQQIYTVVLEIRDNMMGPDTRWTYAQAAFRVEDALGFQFPVPSEYGYDMLITIIQHRFQEGTGSRDVRAGNFELCKTKRSSELVTAGTRLTPGTAITMAIIVFTARASNAECSMPGCGCLKATPCPGDAFIWYVTRK</sequence>
<dbReference type="OrthoDB" id="3045089at2759"/>
<evidence type="ECO:0000313" key="2">
    <source>
        <dbReference type="Proteomes" id="UP000799424"/>
    </source>
</evidence>
<name>A0A6A7AIW1_9PLEO</name>
<evidence type="ECO:0008006" key="3">
    <source>
        <dbReference type="Google" id="ProtNLM"/>
    </source>
</evidence>
<protein>
    <recommendedName>
        <fullName evidence="3">Fungal N-terminal domain-containing protein</fullName>
    </recommendedName>
</protein>
<dbReference type="PANTHER" id="PTHR38886">
    <property type="entry name" value="SESA DOMAIN-CONTAINING PROTEIN"/>
    <property type="match status" value="1"/>
</dbReference>
<organism evidence="1 2">
    <name type="scientific">Ophiobolus disseminans</name>
    <dbReference type="NCBI Taxonomy" id="1469910"/>
    <lineage>
        <taxon>Eukaryota</taxon>
        <taxon>Fungi</taxon>
        <taxon>Dikarya</taxon>
        <taxon>Ascomycota</taxon>
        <taxon>Pezizomycotina</taxon>
        <taxon>Dothideomycetes</taxon>
        <taxon>Pleosporomycetidae</taxon>
        <taxon>Pleosporales</taxon>
        <taxon>Pleosporineae</taxon>
        <taxon>Phaeosphaeriaceae</taxon>
        <taxon>Ophiobolus</taxon>
    </lineage>
</organism>
<dbReference type="PANTHER" id="PTHR38886:SF1">
    <property type="entry name" value="NACHT-NTPASE AND P-LOOP NTPASES N-TERMINAL DOMAIN-CONTAINING PROTEIN"/>
    <property type="match status" value="1"/>
</dbReference>
<reference evidence="1" key="1">
    <citation type="journal article" date="2020" name="Stud. Mycol.">
        <title>101 Dothideomycetes genomes: a test case for predicting lifestyles and emergence of pathogens.</title>
        <authorList>
            <person name="Haridas S."/>
            <person name="Albert R."/>
            <person name="Binder M."/>
            <person name="Bloem J."/>
            <person name="Labutti K."/>
            <person name="Salamov A."/>
            <person name="Andreopoulos B."/>
            <person name="Baker S."/>
            <person name="Barry K."/>
            <person name="Bills G."/>
            <person name="Bluhm B."/>
            <person name="Cannon C."/>
            <person name="Castanera R."/>
            <person name="Culley D."/>
            <person name="Daum C."/>
            <person name="Ezra D."/>
            <person name="Gonzalez J."/>
            <person name="Henrissat B."/>
            <person name="Kuo A."/>
            <person name="Liang C."/>
            <person name="Lipzen A."/>
            <person name="Lutzoni F."/>
            <person name="Magnuson J."/>
            <person name="Mondo S."/>
            <person name="Nolan M."/>
            <person name="Ohm R."/>
            <person name="Pangilinan J."/>
            <person name="Park H.-J."/>
            <person name="Ramirez L."/>
            <person name="Alfaro M."/>
            <person name="Sun H."/>
            <person name="Tritt A."/>
            <person name="Yoshinaga Y."/>
            <person name="Zwiers L.-H."/>
            <person name="Turgeon B."/>
            <person name="Goodwin S."/>
            <person name="Spatafora J."/>
            <person name="Crous P."/>
            <person name="Grigoriev I."/>
        </authorList>
    </citation>
    <scope>NUCLEOTIDE SEQUENCE</scope>
    <source>
        <strain evidence="1">CBS 113818</strain>
    </source>
</reference>